<dbReference type="InterPro" id="IPR036388">
    <property type="entry name" value="WH-like_DNA-bd_sf"/>
</dbReference>
<comment type="subcellular location">
    <subcellularLocation>
        <location evidence="1 6">Nucleus</location>
    </subcellularLocation>
</comment>
<dbReference type="PANTHER" id="PTHR45881:SF7">
    <property type="entry name" value="CHECKPOINT SUPPRESSOR 1-LIKE, ISOFORM A-RELATED"/>
    <property type="match status" value="1"/>
</dbReference>
<dbReference type="InterPro" id="IPR008984">
    <property type="entry name" value="SMAD_FHA_dom_sf"/>
</dbReference>
<dbReference type="GO" id="GO:0000981">
    <property type="term" value="F:DNA-binding transcription factor activity, RNA polymerase II-specific"/>
    <property type="evidence" value="ECO:0007669"/>
    <property type="project" value="TreeGrafter"/>
</dbReference>
<dbReference type="EMBL" id="JBAMIC010000002">
    <property type="protein sequence ID" value="KAK7113716.1"/>
    <property type="molecule type" value="Genomic_DNA"/>
</dbReference>
<feature type="domain" description="Fork-head" evidence="9">
    <location>
        <begin position="241"/>
        <end position="336"/>
    </location>
</feature>
<dbReference type="Gene3D" id="2.60.200.20">
    <property type="match status" value="1"/>
</dbReference>
<keyword evidence="11" id="KW-1185">Reference proteome</keyword>
<evidence type="ECO:0000313" key="11">
    <source>
        <dbReference type="Proteomes" id="UP001374579"/>
    </source>
</evidence>
<comment type="caution">
    <text evidence="10">The sequence shown here is derived from an EMBL/GenBank/DDBJ whole genome shotgun (WGS) entry which is preliminary data.</text>
</comment>
<dbReference type="Gene3D" id="1.10.10.10">
    <property type="entry name" value="Winged helix-like DNA-binding domain superfamily/Winged helix DNA-binding domain"/>
    <property type="match status" value="1"/>
</dbReference>
<dbReference type="InterPro" id="IPR000253">
    <property type="entry name" value="FHA_dom"/>
</dbReference>
<keyword evidence="3 6" id="KW-0238">DNA-binding</keyword>
<dbReference type="InterPro" id="IPR036390">
    <property type="entry name" value="WH_DNA-bd_sf"/>
</dbReference>
<organism evidence="10 11">
    <name type="scientific">Littorina saxatilis</name>
    <dbReference type="NCBI Taxonomy" id="31220"/>
    <lineage>
        <taxon>Eukaryota</taxon>
        <taxon>Metazoa</taxon>
        <taxon>Spiralia</taxon>
        <taxon>Lophotrochozoa</taxon>
        <taxon>Mollusca</taxon>
        <taxon>Gastropoda</taxon>
        <taxon>Caenogastropoda</taxon>
        <taxon>Littorinimorpha</taxon>
        <taxon>Littorinoidea</taxon>
        <taxon>Littorinidae</taxon>
        <taxon>Littorina</taxon>
    </lineage>
</organism>
<evidence type="ECO:0000256" key="6">
    <source>
        <dbReference type="PROSITE-ProRule" id="PRU00089"/>
    </source>
</evidence>
<keyword evidence="5 6" id="KW-0539">Nucleus</keyword>
<dbReference type="SMART" id="SM00339">
    <property type="entry name" value="FH"/>
    <property type="match status" value="1"/>
</dbReference>
<dbReference type="CDD" id="cd22688">
    <property type="entry name" value="FHA_FOXK"/>
    <property type="match status" value="1"/>
</dbReference>
<reference evidence="10 11" key="1">
    <citation type="submission" date="2024-02" db="EMBL/GenBank/DDBJ databases">
        <title>Chromosome-scale genome assembly of the rough periwinkle Littorina saxatilis.</title>
        <authorList>
            <person name="De Jode A."/>
            <person name="Faria R."/>
            <person name="Formenti G."/>
            <person name="Sims Y."/>
            <person name="Smith T.P."/>
            <person name="Tracey A."/>
            <person name="Wood J.M.D."/>
            <person name="Zagrodzka Z.B."/>
            <person name="Johannesson K."/>
            <person name="Butlin R.K."/>
            <person name="Leder E.H."/>
        </authorList>
    </citation>
    <scope>NUCLEOTIDE SEQUENCE [LARGE SCALE GENOMIC DNA]</scope>
    <source>
        <strain evidence="10">Snail1</strain>
        <tissue evidence="10">Muscle</tissue>
    </source>
</reference>
<dbReference type="SUPFAM" id="SSF46785">
    <property type="entry name" value="Winged helix' DNA-binding domain"/>
    <property type="match status" value="1"/>
</dbReference>
<dbReference type="PROSITE" id="PS00658">
    <property type="entry name" value="FORK_HEAD_2"/>
    <property type="match status" value="1"/>
</dbReference>
<dbReference type="AlphaFoldDB" id="A0AAN9GMW2"/>
<protein>
    <submittedName>
        <fullName evidence="10">Uncharacterized protein</fullName>
    </submittedName>
</protein>
<dbReference type="InterPro" id="IPR030456">
    <property type="entry name" value="TF_fork_head_CS_2"/>
</dbReference>
<feature type="domain" description="FHA" evidence="8">
    <location>
        <begin position="56"/>
        <end position="108"/>
    </location>
</feature>
<dbReference type="SMART" id="SM00240">
    <property type="entry name" value="FHA"/>
    <property type="match status" value="1"/>
</dbReference>
<gene>
    <name evidence="10" type="ORF">V1264_012957</name>
</gene>
<dbReference type="InterPro" id="IPR018122">
    <property type="entry name" value="TF_fork_head_CS_1"/>
</dbReference>
<dbReference type="Proteomes" id="UP001374579">
    <property type="component" value="Unassembled WGS sequence"/>
</dbReference>
<feature type="region of interest" description="Disordered" evidence="7">
    <location>
        <begin position="220"/>
        <end position="241"/>
    </location>
</feature>
<accession>A0AAN9GMW2</accession>
<proteinExistence type="predicted"/>
<keyword evidence="4" id="KW-0804">Transcription</keyword>
<evidence type="ECO:0000256" key="1">
    <source>
        <dbReference type="ARBA" id="ARBA00004123"/>
    </source>
</evidence>
<evidence type="ECO:0000259" key="8">
    <source>
        <dbReference type="PROSITE" id="PS50006"/>
    </source>
</evidence>
<evidence type="ECO:0000256" key="4">
    <source>
        <dbReference type="ARBA" id="ARBA00023163"/>
    </source>
</evidence>
<dbReference type="Pfam" id="PF00498">
    <property type="entry name" value="FHA"/>
    <property type="match status" value="1"/>
</dbReference>
<dbReference type="GO" id="GO:0000978">
    <property type="term" value="F:RNA polymerase II cis-regulatory region sequence-specific DNA binding"/>
    <property type="evidence" value="ECO:0007669"/>
    <property type="project" value="TreeGrafter"/>
</dbReference>
<dbReference type="PROSITE" id="PS50039">
    <property type="entry name" value="FORK_HEAD_3"/>
    <property type="match status" value="1"/>
</dbReference>
<dbReference type="FunFam" id="1.10.10.10:FF:000030">
    <property type="entry name" value="Forkhead box protein K2"/>
    <property type="match status" value="1"/>
</dbReference>
<dbReference type="FunFam" id="2.60.200.20:FF:000031">
    <property type="entry name" value="Forkhead box protein K1"/>
    <property type="match status" value="1"/>
</dbReference>
<dbReference type="InterPro" id="IPR001766">
    <property type="entry name" value="Fork_head_dom"/>
</dbReference>
<dbReference type="PANTHER" id="PTHR45881">
    <property type="entry name" value="CHECKPOINT SUPPRESSOR 1-LIKE, ISOFORM A-RELATED"/>
    <property type="match status" value="1"/>
</dbReference>
<dbReference type="GO" id="GO:0045893">
    <property type="term" value="P:positive regulation of DNA-templated transcription"/>
    <property type="evidence" value="ECO:0007669"/>
    <property type="project" value="UniProtKB-ARBA"/>
</dbReference>
<keyword evidence="2" id="KW-0805">Transcription regulation</keyword>
<name>A0AAN9GMW2_9CAEN</name>
<dbReference type="Pfam" id="PF00250">
    <property type="entry name" value="Forkhead"/>
    <property type="match status" value="1"/>
</dbReference>
<sequence>MSGMNQPSNNDALALLALKSAPASPSRVQWSLESKGDAIARLEGRDIEYTMRQQKITIGRNSSKGDVDVNMGLSSFISRVHLEIFFEHGNFFMKCTGKNGVFIDGIFQRKGAPPLQLPKTCVLRFPSTTIKLHFSSLVEDTTPQMVQLPAIPSPKRKLPPPLKINIPEPSERVARSPCISPTGTISAANSCPTSPRAGTGSHRLAMMPDLRTVAEYAAAHPREEKESAPVGDDGVPKDDSKPPYSYAQLIVQAITSAGDKQLTLAGIYAYITKNYPYYRTADKGWQNSIRHNLSLNRYFVKVPRSQEEPGKGSFWRIDPASEAKLTAQAFRRRRQRGVPCFRAPFGGALSSRSAPSSPSHVMGTMTPDSMSREGSPIPEASAEMEVGGQTIMAQTAIIPTLAELRYSQSAPGSPSGSRVMSPITMTTSSLHNAALHQLPTVVGQPKQYAQVLNGPAATAKITNGTHIEIKKDISDAVQGVVALSGGAASQKMASLMASVSQGQISARNNAPATATLVRTFVAPPGQGSGDAGTLSGMNLAAGQPVTLVTNQQGVQLLQPVSLGGAVLTQQLPLQSQHTLQQQQQQILHHQQLEMSRAALDGCGDAGDRKPAQHLLAQGLAAGMKRMIENDGDADPNSKRIKEEIAYAQVKSESAE</sequence>
<evidence type="ECO:0000259" key="9">
    <source>
        <dbReference type="PROSITE" id="PS50039"/>
    </source>
</evidence>
<dbReference type="GO" id="GO:0005634">
    <property type="term" value="C:nucleus"/>
    <property type="evidence" value="ECO:0007669"/>
    <property type="project" value="UniProtKB-SubCell"/>
</dbReference>
<evidence type="ECO:0000256" key="5">
    <source>
        <dbReference type="ARBA" id="ARBA00023242"/>
    </source>
</evidence>
<feature type="DNA-binding region" description="Fork-head" evidence="6">
    <location>
        <begin position="241"/>
        <end position="336"/>
    </location>
</feature>
<dbReference type="CDD" id="cd20026">
    <property type="entry name" value="FH_FOXK"/>
    <property type="match status" value="1"/>
</dbReference>
<dbReference type="PRINTS" id="PR00053">
    <property type="entry name" value="FORKHEAD"/>
</dbReference>
<evidence type="ECO:0000256" key="2">
    <source>
        <dbReference type="ARBA" id="ARBA00023015"/>
    </source>
</evidence>
<evidence type="ECO:0000256" key="3">
    <source>
        <dbReference type="ARBA" id="ARBA00023125"/>
    </source>
</evidence>
<dbReference type="PROSITE" id="PS00657">
    <property type="entry name" value="FORK_HEAD_1"/>
    <property type="match status" value="1"/>
</dbReference>
<feature type="region of interest" description="Disordered" evidence="7">
    <location>
        <begin position="349"/>
        <end position="376"/>
    </location>
</feature>
<evidence type="ECO:0000313" key="10">
    <source>
        <dbReference type="EMBL" id="KAK7113716.1"/>
    </source>
</evidence>
<feature type="compositionally biased region" description="Low complexity" evidence="7">
    <location>
        <begin position="350"/>
        <end position="359"/>
    </location>
</feature>
<dbReference type="PROSITE" id="PS50006">
    <property type="entry name" value="FHA_DOMAIN"/>
    <property type="match status" value="1"/>
</dbReference>
<dbReference type="SUPFAM" id="SSF49879">
    <property type="entry name" value="SMAD/FHA domain"/>
    <property type="match status" value="1"/>
</dbReference>
<evidence type="ECO:0000256" key="7">
    <source>
        <dbReference type="SAM" id="MobiDB-lite"/>
    </source>
</evidence>